<evidence type="ECO:0000313" key="4">
    <source>
        <dbReference type="Proteomes" id="UP000265120"/>
    </source>
</evidence>
<dbReference type="PANTHER" id="PTHR46763">
    <property type="entry name" value="DYNEIN REGULATORY COMPLEX PROTEIN 8"/>
    <property type="match status" value="1"/>
</dbReference>
<dbReference type="InterPro" id="IPR002048">
    <property type="entry name" value="EF_hand_dom"/>
</dbReference>
<organism evidence="3 4">
    <name type="scientific">Cynoglossus semilaevis</name>
    <name type="common">Tongue sole</name>
    <dbReference type="NCBI Taxonomy" id="244447"/>
    <lineage>
        <taxon>Eukaryota</taxon>
        <taxon>Metazoa</taxon>
        <taxon>Chordata</taxon>
        <taxon>Craniata</taxon>
        <taxon>Vertebrata</taxon>
        <taxon>Euteleostomi</taxon>
        <taxon>Actinopterygii</taxon>
        <taxon>Neopterygii</taxon>
        <taxon>Teleostei</taxon>
        <taxon>Neoteleostei</taxon>
        <taxon>Acanthomorphata</taxon>
        <taxon>Carangaria</taxon>
        <taxon>Pleuronectiformes</taxon>
        <taxon>Pleuronectoidei</taxon>
        <taxon>Cynoglossidae</taxon>
        <taxon>Cynoglossinae</taxon>
        <taxon>Cynoglossus</taxon>
    </lineage>
</organism>
<dbReference type="PANTHER" id="PTHR46763:SF1">
    <property type="entry name" value="DYNEIN REGULATORY COMPLEX PROTEIN 8"/>
    <property type="match status" value="1"/>
</dbReference>
<sequence length="166" mass="19268">MASTQDGNDIEALQKKIRATFKTFDYSSDDTVDIRAVGQIFYLLGCIPSQKEIKQFVAGVKDKHMDYVHLEVFLPAMTQVLLENKFPSIPEHALLQAFQILDRDKKGYLDSKELTDYMTKQGDVLTEDEMAGMLKLFAENKDERLYYKDEQKRARVMRPSLYWIAQ</sequence>
<dbReference type="InterPro" id="IPR011992">
    <property type="entry name" value="EF-hand-dom_pair"/>
</dbReference>
<dbReference type="AlphaFoldDB" id="A0A3P8UQ85"/>
<keyword evidence="4" id="KW-1185">Reference proteome</keyword>
<dbReference type="SUPFAM" id="SSF47473">
    <property type="entry name" value="EF-hand"/>
    <property type="match status" value="1"/>
</dbReference>
<evidence type="ECO:0000259" key="2">
    <source>
        <dbReference type="PROSITE" id="PS50222"/>
    </source>
</evidence>
<dbReference type="Proteomes" id="UP000265120">
    <property type="component" value="Chromosome 15"/>
</dbReference>
<dbReference type="GeneTree" id="ENSGT00940000175771"/>
<dbReference type="Pfam" id="PF13499">
    <property type="entry name" value="EF-hand_7"/>
    <property type="match status" value="1"/>
</dbReference>
<reference evidence="3" key="2">
    <citation type="submission" date="2025-08" db="UniProtKB">
        <authorList>
            <consortium name="Ensembl"/>
        </authorList>
    </citation>
    <scope>IDENTIFICATION</scope>
</reference>
<dbReference type="Gene3D" id="1.10.238.10">
    <property type="entry name" value="EF-hand"/>
    <property type="match status" value="2"/>
</dbReference>
<dbReference type="FunFam" id="1.10.238.10:FF:000003">
    <property type="entry name" value="Calmodulin A"/>
    <property type="match status" value="1"/>
</dbReference>
<evidence type="ECO:0000313" key="3">
    <source>
        <dbReference type="Ensembl" id="ENSCSEP00000002861.1"/>
    </source>
</evidence>
<dbReference type="GO" id="GO:0005509">
    <property type="term" value="F:calcium ion binding"/>
    <property type="evidence" value="ECO:0007669"/>
    <property type="project" value="InterPro"/>
</dbReference>
<proteinExistence type="predicted"/>
<feature type="domain" description="EF-hand" evidence="2">
    <location>
        <begin position="89"/>
        <end position="124"/>
    </location>
</feature>
<reference evidence="3 4" key="1">
    <citation type="journal article" date="2014" name="Nat. Genet.">
        <title>Whole-genome sequence of a flatfish provides insights into ZW sex chromosome evolution and adaptation to a benthic lifestyle.</title>
        <authorList>
            <person name="Chen S."/>
            <person name="Zhang G."/>
            <person name="Shao C."/>
            <person name="Huang Q."/>
            <person name="Liu G."/>
            <person name="Zhang P."/>
            <person name="Song W."/>
            <person name="An N."/>
            <person name="Chalopin D."/>
            <person name="Volff J.N."/>
            <person name="Hong Y."/>
            <person name="Li Q."/>
            <person name="Sha Z."/>
            <person name="Zhou H."/>
            <person name="Xie M."/>
            <person name="Yu Q."/>
            <person name="Liu Y."/>
            <person name="Xiang H."/>
            <person name="Wang N."/>
            <person name="Wu K."/>
            <person name="Yang C."/>
            <person name="Zhou Q."/>
            <person name="Liao X."/>
            <person name="Yang L."/>
            <person name="Hu Q."/>
            <person name="Zhang J."/>
            <person name="Meng L."/>
            <person name="Jin L."/>
            <person name="Tian Y."/>
            <person name="Lian J."/>
            <person name="Yang J."/>
            <person name="Miao G."/>
            <person name="Liu S."/>
            <person name="Liang Z."/>
            <person name="Yan F."/>
            <person name="Li Y."/>
            <person name="Sun B."/>
            <person name="Zhang H."/>
            <person name="Zhang J."/>
            <person name="Zhu Y."/>
            <person name="Du M."/>
            <person name="Zhao Y."/>
            <person name="Schartl M."/>
            <person name="Tang Q."/>
            <person name="Wang J."/>
        </authorList>
    </citation>
    <scope>NUCLEOTIDE SEQUENCE</scope>
</reference>
<dbReference type="SMART" id="SM00054">
    <property type="entry name" value="EFh"/>
    <property type="match status" value="2"/>
</dbReference>
<dbReference type="Ensembl" id="ENSCSET00000002905.1">
    <property type="protein sequence ID" value="ENSCSEP00000002861.1"/>
    <property type="gene ID" value="ENSCSEG00000001879.1"/>
</dbReference>
<accession>A0A3P8UQ85</accession>
<name>A0A3P8UQ85_CYNSE</name>
<reference evidence="3" key="3">
    <citation type="submission" date="2025-09" db="UniProtKB">
        <authorList>
            <consortium name="Ensembl"/>
        </authorList>
    </citation>
    <scope>IDENTIFICATION</scope>
</reference>
<keyword evidence="1" id="KW-0677">Repeat</keyword>
<protein>
    <recommendedName>
        <fullName evidence="2">EF-hand domain-containing protein</fullName>
    </recommendedName>
</protein>
<dbReference type="PROSITE" id="PS50222">
    <property type="entry name" value="EF_HAND_2"/>
    <property type="match status" value="1"/>
</dbReference>
<evidence type="ECO:0000256" key="1">
    <source>
        <dbReference type="ARBA" id="ARBA00022737"/>
    </source>
</evidence>